<sequence>MHVQNNKWNKIKCYEEQTVVGLLLQLTTNFLLTKARFILLLGEHSSEPAARGACSASRTPSTKNLFAEHAQGSRTFFYSSEHVRRATRVIS</sequence>
<accession>A0A915L7G7</accession>
<evidence type="ECO:0000313" key="2">
    <source>
        <dbReference type="WBParaSite" id="nRc.2.0.1.t47055-RA"/>
    </source>
</evidence>
<dbReference type="Proteomes" id="UP000887565">
    <property type="component" value="Unplaced"/>
</dbReference>
<organism evidence="1 2">
    <name type="scientific">Romanomermis culicivorax</name>
    <name type="common">Nematode worm</name>
    <dbReference type="NCBI Taxonomy" id="13658"/>
    <lineage>
        <taxon>Eukaryota</taxon>
        <taxon>Metazoa</taxon>
        <taxon>Ecdysozoa</taxon>
        <taxon>Nematoda</taxon>
        <taxon>Enoplea</taxon>
        <taxon>Dorylaimia</taxon>
        <taxon>Mermithida</taxon>
        <taxon>Mermithoidea</taxon>
        <taxon>Mermithidae</taxon>
        <taxon>Romanomermis</taxon>
    </lineage>
</organism>
<dbReference type="WBParaSite" id="nRc.2.0.1.t47055-RA">
    <property type="protein sequence ID" value="nRc.2.0.1.t47055-RA"/>
    <property type="gene ID" value="nRc.2.0.1.g47055"/>
</dbReference>
<keyword evidence="1" id="KW-1185">Reference proteome</keyword>
<protein>
    <submittedName>
        <fullName evidence="2">Uncharacterized protein</fullName>
    </submittedName>
</protein>
<dbReference type="AlphaFoldDB" id="A0A915L7G7"/>
<reference evidence="2" key="1">
    <citation type="submission" date="2022-11" db="UniProtKB">
        <authorList>
            <consortium name="WormBaseParasite"/>
        </authorList>
    </citation>
    <scope>IDENTIFICATION</scope>
</reference>
<proteinExistence type="predicted"/>
<name>A0A915L7G7_ROMCU</name>
<evidence type="ECO:0000313" key="1">
    <source>
        <dbReference type="Proteomes" id="UP000887565"/>
    </source>
</evidence>